<dbReference type="EMBL" id="JAECZC010000108">
    <property type="protein sequence ID" value="MBH8566965.1"/>
    <property type="molecule type" value="Genomic_DNA"/>
</dbReference>
<accession>A0A8J7LCM7</accession>
<dbReference type="AlphaFoldDB" id="A0A8J7LCM7"/>
<gene>
    <name evidence="2" type="ORF">I8748_33285</name>
</gene>
<sequence length="292" mass="34492">MRPTLCDTFKKRSSSTWNMLAKGRSVDCQIGEQTLTDINILQLKISHSSEIYNHTFSTNDEGLYGADWEWWFTDYRRKKWLGFLVQAKVIDFDTNSFKHLHYRKNSSSLYQCELLIKHALESQTRLIPLYCFYSNWYANYYPEDESYGCSILSAFAVRYLQSKKSKPKNLKFLLKYMTPWDKLVCCDGNQLADLPSRVLNNWKNLIRPIEEEIVGEIDETNSDILNYELPYYRSIYNNIQLLDKPPEYVQLLLDNELVDQPNLNPRTLTVFQERDRATDNNNESMDEENLGF</sequence>
<dbReference type="InterPro" id="IPR046723">
    <property type="entry name" value="DUF6615"/>
</dbReference>
<evidence type="ECO:0000313" key="2">
    <source>
        <dbReference type="EMBL" id="MBH8566965.1"/>
    </source>
</evidence>
<reference evidence="2 3" key="1">
    <citation type="journal article" date="2021" name="Int. J. Syst. Evol. Microbiol.">
        <title>Amazonocrinis nigriterrae gen. nov., sp. nov., Atlanticothrix silvestris gen. nov., sp. nov. and Dendronalium phyllosphericum gen. nov., sp. nov., nostocacean cyanobacteria from Brazilian environments.</title>
        <authorList>
            <person name="Alvarenga D.O."/>
            <person name="Andreote A.P.D."/>
            <person name="Branco L.H.Z."/>
            <person name="Delbaje E."/>
            <person name="Cruz R.B."/>
            <person name="Varani A.M."/>
            <person name="Fiore M.F."/>
        </authorList>
    </citation>
    <scope>NUCLEOTIDE SEQUENCE [LARGE SCALE GENOMIC DNA]</scope>
    <source>
        <strain evidence="2 3">CENA67</strain>
    </source>
</reference>
<comment type="caution">
    <text evidence="2">The sequence shown here is derived from an EMBL/GenBank/DDBJ whole genome shotgun (WGS) entry which is preliminary data.</text>
</comment>
<dbReference type="Pfam" id="PF20320">
    <property type="entry name" value="DUF6615"/>
    <property type="match status" value="1"/>
</dbReference>
<evidence type="ECO:0000313" key="3">
    <source>
        <dbReference type="Proteomes" id="UP000632766"/>
    </source>
</evidence>
<feature type="region of interest" description="Disordered" evidence="1">
    <location>
        <begin position="273"/>
        <end position="292"/>
    </location>
</feature>
<organism evidence="2 3">
    <name type="scientific">Amazonocrinis nigriterrae CENA67</name>
    <dbReference type="NCBI Taxonomy" id="2794033"/>
    <lineage>
        <taxon>Bacteria</taxon>
        <taxon>Bacillati</taxon>
        <taxon>Cyanobacteriota</taxon>
        <taxon>Cyanophyceae</taxon>
        <taxon>Nostocales</taxon>
        <taxon>Nostocaceae</taxon>
        <taxon>Amazonocrinis</taxon>
        <taxon>Amazonocrinis nigriterrae</taxon>
    </lineage>
</organism>
<dbReference type="RefSeq" id="WP_198128695.1">
    <property type="nucleotide sequence ID" value="NZ_JAECZC010000108.1"/>
</dbReference>
<dbReference type="Proteomes" id="UP000632766">
    <property type="component" value="Unassembled WGS sequence"/>
</dbReference>
<keyword evidence="3" id="KW-1185">Reference proteome</keyword>
<protein>
    <submittedName>
        <fullName evidence="2">Uncharacterized protein</fullName>
    </submittedName>
</protein>
<proteinExistence type="predicted"/>
<evidence type="ECO:0000256" key="1">
    <source>
        <dbReference type="SAM" id="MobiDB-lite"/>
    </source>
</evidence>
<name>A0A8J7LCM7_9NOST</name>